<dbReference type="EC" id="1.20.4.1" evidence="4"/>
<dbReference type="InterPro" id="IPR006659">
    <property type="entry name" value="Arsenate_reductase"/>
</dbReference>
<name>A0ABW5X5S5_9FLAO</name>
<dbReference type="SUPFAM" id="SSF52833">
    <property type="entry name" value="Thioredoxin-like"/>
    <property type="match status" value="1"/>
</dbReference>
<evidence type="ECO:0000256" key="2">
    <source>
        <dbReference type="ARBA" id="ARBA00023002"/>
    </source>
</evidence>
<dbReference type="Pfam" id="PF03960">
    <property type="entry name" value="ArsC"/>
    <property type="match status" value="1"/>
</dbReference>
<evidence type="ECO:0000313" key="4">
    <source>
        <dbReference type="EMBL" id="MFD2833962.1"/>
    </source>
</evidence>
<dbReference type="InterPro" id="IPR036249">
    <property type="entry name" value="Thioredoxin-like_sf"/>
</dbReference>
<evidence type="ECO:0000313" key="5">
    <source>
        <dbReference type="Proteomes" id="UP001597438"/>
    </source>
</evidence>
<evidence type="ECO:0000256" key="1">
    <source>
        <dbReference type="ARBA" id="ARBA00007198"/>
    </source>
</evidence>
<protein>
    <submittedName>
        <fullName evidence="4">Arsenate reductase (Glutaredoxin)</fullName>
        <ecNumber evidence="4">1.20.4.1</ecNumber>
    </submittedName>
</protein>
<gene>
    <name evidence="4" type="primary">arsC</name>
    <name evidence="4" type="ORF">ACFSYS_11755</name>
</gene>
<dbReference type="Gene3D" id="3.40.30.10">
    <property type="entry name" value="Glutaredoxin"/>
    <property type="match status" value="1"/>
</dbReference>
<dbReference type="InterPro" id="IPR006660">
    <property type="entry name" value="Arsenate_reductase-like"/>
</dbReference>
<dbReference type="PANTHER" id="PTHR30041">
    <property type="entry name" value="ARSENATE REDUCTASE"/>
    <property type="match status" value="1"/>
</dbReference>
<dbReference type="GO" id="GO:0008794">
    <property type="term" value="F:arsenate reductase (glutaredoxin) activity"/>
    <property type="evidence" value="ECO:0007669"/>
    <property type="project" value="UniProtKB-EC"/>
</dbReference>
<dbReference type="Proteomes" id="UP001597438">
    <property type="component" value="Unassembled WGS sequence"/>
</dbReference>
<comment type="caution">
    <text evidence="4">The sequence shown here is derived from an EMBL/GenBank/DDBJ whole genome shotgun (WGS) entry which is preliminary data.</text>
</comment>
<dbReference type="PANTHER" id="PTHR30041:SF4">
    <property type="entry name" value="ARSENATE REDUCTASE"/>
    <property type="match status" value="1"/>
</dbReference>
<sequence>MITIYHNPRCKKSREGLEVVKVSGKEYEVIEYLKVPIEEKKLKELLNKLGIGAIELVRTQEKIWKEEFKGKDFNNDELISILIKNPILIERPIITNNDKAVIGRPAEKIETIL</sequence>
<accession>A0ABW5X5S5</accession>
<keyword evidence="2 4" id="KW-0560">Oxidoreductase</keyword>
<evidence type="ECO:0000256" key="3">
    <source>
        <dbReference type="PROSITE-ProRule" id="PRU01282"/>
    </source>
</evidence>
<organism evidence="4 5">
    <name type="scientific">Christiangramia antarctica</name>
    <dbReference type="NCBI Taxonomy" id="2058158"/>
    <lineage>
        <taxon>Bacteria</taxon>
        <taxon>Pseudomonadati</taxon>
        <taxon>Bacteroidota</taxon>
        <taxon>Flavobacteriia</taxon>
        <taxon>Flavobacteriales</taxon>
        <taxon>Flavobacteriaceae</taxon>
        <taxon>Christiangramia</taxon>
    </lineage>
</organism>
<dbReference type="RefSeq" id="WP_251740741.1">
    <property type="nucleotide sequence ID" value="NZ_JBHUOJ010000027.1"/>
</dbReference>
<dbReference type="NCBIfam" id="TIGR00014">
    <property type="entry name" value="arsC"/>
    <property type="match status" value="1"/>
</dbReference>
<keyword evidence="5" id="KW-1185">Reference proteome</keyword>
<comment type="similarity">
    <text evidence="1 3">Belongs to the ArsC family.</text>
</comment>
<reference evidence="5" key="1">
    <citation type="journal article" date="2019" name="Int. J. Syst. Evol. Microbiol.">
        <title>The Global Catalogue of Microorganisms (GCM) 10K type strain sequencing project: providing services to taxonomists for standard genome sequencing and annotation.</title>
        <authorList>
            <consortium name="The Broad Institute Genomics Platform"/>
            <consortium name="The Broad Institute Genome Sequencing Center for Infectious Disease"/>
            <person name="Wu L."/>
            <person name="Ma J."/>
        </authorList>
    </citation>
    <scope>NUCLEOTIDE SEQUENCE [LARGE SCALE GENOMIC DNA]</scope>
    <source>
        <strain evidence="5">KCTC 52925</strain>
    </source>
</reference>
<proteinExistence type="inferred from homology"/>
<dbReference type="EMBL" id="JBHUOJ010000027">
    <property type="protein sequence ID" value="MFD2833962.1"/>
    <property type="molecule type" value="Genomic_DNA"/>
</dbReference>
<dbReference type="PROSITE" id="PS51353">
    <property type="entry name" value="ARSC"/>
    <property type="match status" value="1"/>
</dbReference>